<organism evidence="2 3">
    <name type="scientific">Archangium lansingense</name>
    <dbReference type="NCBI Taxonomy" id="2995310"/>
    <lineage>
        <taxon>Bacteria</taxon>
        <taxon>Pseudomonadati</taxon>
        <taxon>Myxococcota</taxon>
        <taxon>Myxococcia</taxon>
        <taxon>Myxococcales</taxon>
        <taxon>Cystobacterineae</taxon>
        <taxon>Archangiaceae</taxon>
        <taxon>Archangium</taxon>
    </lineage>
</organism>
<keyword evidence="1" id="KW-0732">Signal</keyword>
<proteinExistence type="predicted"/>
<feature type="chain" id="PRO_5047333603" description="Lipoprotein" evidence="1">
    <location>
        <begin position="23"/>
        <end position="535"/>
    </location>
</feature>
<evidence type="ECO:0000256" key="1">
    <source>
        <dbReference type="SAM" id="SignalP"/>
    </source>
</evidence>
<evidence type="ECO:0008006" key="4">
    <source>
        <dbReference type="Google" id="ProtNLM"/>
    </source>
</evidence>
<evidence type="ECO:0000313" key="3">
    <source>
        <dbReference type="Proteomes" id="UP001207654"/>
    </source>
</evidence>
<gene>
    <name evidence="2" type="ORF">OV287_45375</name>
</gene>
<feature type="signal peptide" evidence="1">
    <location>
        <begin position="1"/>
        <end position="22"/>
    </location>
</feature>
<comment type="caution">
    <text evidence="2">The sequence shown here is derived from an EMBL/GenBank/DDBJ whole genome shotgun (WGS) entry which is preliminary data.</text>
</comment>
<name>A0ABT4AJ38_9BACT</name>
<protein>
    <recommendedName>
        <fullName evidence="4">Lipoprotein</fullName>
    </recommendedName>
</protein>
<dbReference type="PROSITE" id="PS51257">
    <property type="entry name" value="PROKAR_LIPOPROTEIN"/>
    <property type="match status" value="1"/>
</dbReference>
<keyword evidence="3" id="KW-1185">Reference proteome</keyword>
<dbReference type="EMBL" id="JAPNKA010000001">
    <property type="protein sequence ID" value="MCY1081705.1"/>
    <property type="molecule type" value="Genomic_DNA"/>
</dbReference>
<dbReference type="Proteomes" id="UP001207654">
    <property type="component" value="Unassembled WGS sequence"/>
</dbReference>
<dbReference type="RefSeq" id="WP_267540294.1">
    <property type="nucleotide sequence ID" value="NZ_JAPNKA010000001.1"/>
</dbReference>
<sequence length="535" mass="55593">MRSRSLAAVALIFAVLSGCTCGGGDKEAKKGPQPSELLKALPKAAVSRPSALVPKAVLEGSPRAMVVAAADARGAWDAFLKTAPGKALVEGGAIEHVGLSAQMERALSLSHDLATASEHPLAADRLAEAFSGPAAVGVMDDEGDDADFVVVKEVDGSQEFVVRLALMASTLKQGYGVSNEQYEGHPVKKMVRGKRTLWVAAFQNVLIASTNEQLAKAAVSLALGKGGESVESIEGYKKEVDKLQGHRLAALVSLEEDGPAALLLGLSQLTLGLDLDSGQLQLGGELSDSPDTVAAFRALAYVPKDAVFFSSLGAANASAFLERLGSPEGKNAKEMRKGLVLPSELEDSLTDEAFYGLLSVEDTRFNHLLGLGVKDAAAANKAFSALAKNWLDTPEKQDIAPGVSAFCNSTEGLCLALAKDYLLAATDLESLTAAVETGLGKRPALSDVKGFQQVGKSGDARFLTAYVDTAGAADAMLTFFRAVGRTQSQSFDTGDVDASVAPLCEAMKKLPPYGGGLTADGTAVAGQFQPLPVQQ</sequence>
<reference evidence="2 3" key="1">
    <citation type="submission" date="2022-11" db="EMBL/GenBank/DDBJ databases">
        <title>Minimal conservation of predation-associated metabolite biosynthetic gene clusters underscores biosynthetic potential of Myxococcota including descriptions for ten novel species: Archangium lansinium sp. nov., Myxococcus landrumus sp. nov., Nannocystis bai.</title>
        <authorList>
            <person name="Ahearne A."/>
            <person name="Stevens C."/>
            <person name="Phillips K."/>
        </authorList>
    </citation>
    <scope>NUCLEOTIDE SEQUENCE [LARGE SCALE GENOMIC DNA]</scope>
    <source>
        <strain evidence="2 3">MIWBW</strain>
    </source>
</reference>
<evidence type="ECO:0000313" key="2">
    <source>
        <dbReference type="EMBL" id="MCY1081705.1"/>
    </source>
</evidence>
<accession>A0ABT4AJ38</accession>